<protein>
    <recommendedName>
        <fullName evidence="5">Fun14 family protein</fullName>
    </recommendedName>
</protein>
<organism evidence="3 4">
    <name type="scientific">Sporothrix bragantina</name>
    <dbReference type="NCBI Taxonomy" id="671064"/>
    <lineage>
        <taxon>Eukaryota</taxon>
        <taxon>Fungi</taxon>
        <taxon>Dikarya</taxon>
        <taxon>Ascomycota</taxon>
        <taxon>Pezizomycotina</taxon>
        <taxon>Sordariomycetes</taxon>
        <taxon>Sordariomycetidae</taxon>
        <taxon>Ophiostomatales</taxon>
        <taxon>Ophiostomataceae</taxon>
        <taxon>Sporothrix</taxon>
    </lineage>
</organism>
<comment type="caution">
    <text evidence="3">The sequence shown here is derived from an EMBL/GenBank/DDBJ whole genome shotgun (WGS) entry which is preliminary data.</text>
</comment>
<dbReference type="EMBL" id="CAWUHC010000008">
    <property type="protein sequence ID" value="CAK7212375.1"/>
    <property type="molecule type" value="Genomic_DNA"/>
</dbReference>
<feature type="transmembrane region" description="Helical" evidence="2">
    <location>
        <begin position="135"/>
        <end position="163"/>
    </location>
</feature>
<reference evidence="3 4" key="1">
    <citation type="submission" date="2024-01" db="EMBL/GenBank/DDBJ databases">
        <authorList>
            <person name="Allen C."/>
            <person name="Tagirdzhanova G."/>
        </authorList>
    </citation>
    <scope>NUCLEOTIDE SEQUENCE [LARGE SCALE GENOMIC DNA]</scope>
</reference>
<feature type="compositionally biased region" description="Low complexity" evidence="1">
    <location>
        <begin position="54"/>
        <end position="64"/>
    </location>
</feature>
<evidence type="ECO:0000256" key="2">
    <source>
        <dbReference type="SAM" id="Phobius"/>
    </source>
</evidence>
<feature type="region of interest" description="Disordered" evidence="1">
    <location>
        <begin position="54"/>
        <end position="81"/>
    </location>
</feature>
<keyword evidence="2" id="KW-0472">Membrane</keyword>
<keyword evidence="2" id="KW-1133">Transmembrane helix</keyword>
<keyword evidence="2" id="KW-0812">Transmembrane</keyword>
<accession>A0ABP0AYU3</accession>
<name>A0ABP0AYU3_9PEZI</name>
<sequence length="210" mass="22279">MSAMRRPAMLASSAVHKQMASPLRLGVGLQAARTFQSQQLLLLKPFALRCYASSSSPSSSSNNSNRDRSRNGSSSSSSSRSSRLRYLAASVPLVMVANEAPATTAQASASNGNNYGLPLNVEVATELSKGSVMGFLLGLLVSTFSKTLVLLVGMAIAGQSLAARAGIDLVKYLHLKERFEKSRVLSFLASNTVFKLAFGITFALSAFMSF</sequence>
<dbReference type="Proteomes" id="UP001642406">
    <property type="component" value="Unassembled WGS sequence"/>
</dbReference>
<keyword evidence="4" id="KW-1185">Reference proteome</keyword>
<evidence type="ECO:0000256" key="1">
    <source>
        <dbReference type="SAM" id="MobiDB-lite"/>
    </source>
</evidence>
<gene>
    <name evidence="3" type="ORF">SBRCBS47491_001442</name>
</gene>
<proteinExistence type="predicted"/>
<evidence type="ECO:0000313" key="4">
    <source>
        <dbReference type="Proteomes" id="UP001642406"/>
    </source>
</evidence>
<feature type="transmembrane region" description="Helical" evidence="2">
    <location>
        <begin position="184"/>
        <end position="208"/>
    </location>
</feature>
<feature type="compositionally biased region" description="Low complexity" evidence="1">
    <location>
        <begin position="71"/>
        <end position="81"/>
    </location>
</feature>
<evidence type="ECO:0008006" key="5">
    <source>
        <dbReference type="Google" id="ProtNLM"/>
    </source>
</evidence>
<evidence type="ECO:0000313" key="3">
    <source>
        <dbReference type="EMBL" id="CAK7212375.1"/>
    </source>
</evidence>